<dbReference type="AlphaFoldDB" id="A0A370KJE3"/>
<keyword evidence="1" id="KW-0732">Signal</keyword>
<dbReference type="RefSeq" id="WP_040675838.1">
    <property type="nucleotide sequence ID" value="NZ_KZ857266.1"/>
</dbReference>
<feature type="chain" id="PRO_5016589242" evidence="1">
    <location>
        <begin position="24"/>
        <end position="98"/>
    </location>
</feature>
<evidence type="ECO:0000256" key="1">
    <source>
        <dbReference type="SAM" id="SignalP"/>
    </source>
</evidence>
<accession>A0A370KJE3</accession>
<comment type="caution">
    <text evidence="2">The sequence shown here is derived from an EMBL/GenBank/DDBJ whole genome shotgun (WGS) entry which is preliminary data.</text>
</comment>
<proteinExistence type="predicted"/>
<reference evidence="2 3" key="1">
    <citation type="submission" date="2017-03" db="EMBL/GenBank/DDBJ databases">
        <title>Genome analysis of Rhizobial strains effectives or ineffectives for nitrogen fixation isolated from bean seeds.</title>
        <authorList>
            <person name="Peralta H."/>
            <person name="Aguilar-Vera A."/>
            <person name="Mora Y."/>
            <person name="Vargas-Lagunas C."/>
            <person name="Girard L."/>
            <person name="Mora J."/>
        </authorList>
    </citation>
    <scope>NUCLEOTIDE SEQUENCE [LARGE SCALE GENOMIC DNA]</scope>
    <source>
        <strain evidence="2 3">CCGM3</strain>
    </source>
</reference>
<protein>
    <submittedName>
        <fullName evidence="2">Uncharacterized protein</fullName>
    </submittedName>
</protein>
<dbReference type="EMBL" id="NAAC01000030">
    <property type="protein sequence ID" value="RDJ06183.1"/>
    <property type="molecule type" value="Genomic_DNA"/>
</dbReference>
<sequence length="98" mass="11061">MRVSVAMGIVASLLAISAAEAPAEWQSFHGVRMDSDPVLLARFERAYRYCEPEANYRGSPYPANPWHVTALRSCMSRLGILDRGAYSYPANRLFYPLY</sequence>
<dbReference type="OrthoDB" id="8297061at2"/>
<feature type="signal peptide" evidence="1">
    <location>
        <begin position="1"/>
        <end position="23"/>
    </location>
</feature>
<gene>
    <name evidence="2" type="ORF">B5K06_23700</name>
</gene>
<evidence type="ECO:0000313" key="3">
    <source>
        <dbReference type="Proteomes" id="UP000254939"/>
    </source>
</evidence>
<name>A0A370KJE3_9HYPH</name>
<dbReference type="Proteomes" id="UP000254939">
    <property type="component" value="Unassembled WGS sequence"/>
</dbReference>
<evidence type="ECO:0000313" key="2">
    <source>
        <dbReference type="EMBL" id="RDJ06183.1"/>
    </source>
</evidence>
<organism evidence="2 3">
    <name type="scientific">Rhizobium grahamii</name>
    <dbReference type="NCBI Taxonomy" id="1120045"/>
    <lineage>
        <taxon>Bacteria</taxon>
        <taxon>Pseudomonadati</taxon>
        <taxon>Pseudomonadota</taxon>
        <taxon>Alphaproteobacteria</taxon>
        <taxon>Hyphomicrobiales</taxon>
        <taxon>Rhizobiaceae</taxon>
        <taxon>Rhizobium/Agrobacterium group</taxon>
        <taxon>Rhizobium</taxon>
    </lineage>
</organism>